<accession>A0A5B7JD65</accession>
<dbReference type="Proteomes" id="UP000324222">
    <property type="component" value="Unassembled WGS sequence"/>
</dbReference>
<dbReference type="EMBL" id="VSRR010091848">
    <property type="protein sequence ID" value="MPC92595.1"/>
    <property type="molecule type" value="Genomic_DNA"/>
</dbReference>
<evidence type="ECO:0000313" key="2">
    <source>
        <dbReference type="Proteomes" id="UP000324222"/>
    </source>
</evidence>
<dbReference type="AlphaFoldDB" id="A0A5B7JD65"/>
<protein>
    <submittedName>
        <fullName evidence="1">Uncharacterized protein</fullName>
    </submittedName>
</protein>
<organism evidence="1 2">
    <name type="scientific">Portunus trituberculatus</name>
    <name type="common">Swimming crab</name>
    <name type="synonym">Neptunus trituberculatus</name>
    <dbReference type="NCBI Taxonomy" id="210409"/>
    <lineage>
        <taxon>Eukaryota</taxon>
        <taxon>Metazoa</taxon>
        <taxon>Ecdysozoa</taxon>
        <taxon>Arthropoda</taxon>
        <taxon>Crustacea</taxon>
        <taxon>Multicrustacea</taxon>
        <taxon>Malacostraca</taxon>
        <taxon>Eumalacostraca</taxon>
        <taxon>Eucarida</taxon>
        <taxon>Decapoda</taxon>
        <taxon>Pleocyemata</taxon>
        <taxon>Brachyura</taxon>
        <taxon>Eubrachyura</taxon>
        <taxon>Portunoidea</taxon>
        <taxon>Portunidae</taxon>
        <taxon>Portuninae</taxon>
        <taxon>Portunus</taxon>
    </lineage>
</organism>
<name>A0A5B7JD65_PORTR</name>
<gene>
    <name evidence="1" type="ORF">E2C01_087692</name>
</gene>
<keyword evidence="2" id="KW-1185">Reference proteome</keyword>
<reference evidence="1 2" key="1">
    <citation type="submission" date="2019-05" db="EMBL/GenBank/DDBJ databases">
        <title>Another draft genome of Portunus trituberculatus and its Hox gene families provides insights of decapod evolution.</title>
        <authorList>
            <person name="Jeong J.-H."/>
            <person name="Song I."/>
            <person name="Kim S."/>
            <person name="Choi T."/>
            <person name="Kim D."/>
            <person name="Ryu S."/>
            <person name="Kim W."/>
        </authorList>
    </citation>
    <scope>NUCLEOTIDE SEQUENCE [LARGE SCALE GENOMIC DNA]</scope>
    <source>
        <tissue evidence="1">Muscle</tissue>
    </source>
</reference>
<proteinExistence type="predicted"/>
<evidence type="ECO:0000313" key="1">
    <source>
        <dbReference type="EMBL" id="MPC92595.1"/>
    </source>
</evidence>
<comment type="caution">
    <text evidence="1">The sequence shown here is derived from an EMBL/GenBank/DDBJ whole genome shotgun (WGS) entry which is preliminary data.</text>
</comment>
<sequence length="30" mass="3315">MQTTTIKKCCINPCCSTRPSAPGFSPTRRE</sequence>